<dbReference type="AlphaFoldDB" id="A0A1L7I9I2"/>
<evidence type="ECO:0000313" key="2">
    <source>
        <dbReference type="Proteomes" id="UP000186230"/>
    </source>
</evidence>
<dbReference type="Proteomes" id="UP000186230">
    <property type="component" value="Chromosome"/>
</dbReference>
<protein>
    <submittedName>
        <fullName evidence="1">Uncharacterized protein</fullName>
    </submittedName>
</protein>
<dbReference type="STRING" id="1229726.GRFL_3160"/>
<reference evidence="1 2" key="1">
    <citation type="submission" date="2016-07" db="EMBL/GenBank/DDBJ databases">
        <title>Multi-omics approach to identify versatile polysaccharide utilization systems of a marine flavobacterium Gramella flava.</title>
        <authorList>
            <person name="Tang K."/>
        </authorList>
    </citation>
    <scope>NUCLEOTIDE SEQUENCE [LARGE SCALE GENOMIC DNA]</scope>
    <source>
        <strain evidence="1 2">JLT2011</strain>
    </source>
</reference>
<accession>A0A1L7I9I2</accession>
<organism evidence="1 2">
    <name type="scientific">Christiangramia flava JLT2011</name>
    <dbReference type="NCBI Taxonomy" id="1229726"/>
    <lineage>
        <taxon>Bacteria</taxon>
        <taxon>Pseudomonadati</taxon>
        <taxon>Bacteroidota</taxon>
        <taxon>Flavobacteriia</taxon>
        <taxon>Flavobacteriales</taxon>
        <taxon>Flavobacteriaceae</taxon>
        <taxon>Christiangramia</taxon>
    </lineage>
</organism>
<evidence type="ECO:0000313" key="1">
    <source>
        <dbReference type="EMBL" id="APU69884.1"/>
    </source>
</evidence>
<sequence length="194" mass="21873">MKKAISTLVAVFSLLMTANVNAADGLDLKISEQQNLVVNLQDVEDNAVLSLMDARGEVIFKDRFLNEKNYSKTLSFQNLPDGNYTLSLDKTFTISTSVIKKKGNELLVKHENYEFVFKPVFKTYGKKVLVYMANPTETTAEILIFDKAGEQIGQLKTKDLVLKKTFDFKTVPSGEYIVKVKYGEHVFEETVKLG</sequence>
<dbReference type="RefSeq" id="WP_083645475.1">
    <property type="nucleotide sequence ID" value="NZ_AMRU01000016.1"/>
</dbReference>
<dbReference type="KEGG" id="gfl:GRFL_3160"/>
<name>A0A1L7I9I2_9FLAO</name>
<proteinExistence type="predicted"/>
<dbReference type="OrthoDB" id="1122048at2"/>
<dbReference type="EMBL" id="CP016359">
    <property type="protein sequence ID" value="APU69884.1"/>
    <property type="molecule type" value="Genomic_DNA"/>
</dbReference>
<gene>
    <name evidence="1" type="ORF">GRFL_3160</name>
</gene>
<keyword evidence="2" id="KW-1185">Reference proteome</keyword>